<comment type="caution">
    <text evidence="2">The sequence shown here is derived from an EMBL/GenBank/DDBJ whole genome shotgun (WGS) entry which is preliminary data.</text>
</comment>
<dbReference type="EMBL" id="LGVR01000031">
    <property type="protein sequence ID" value="KOA88180.1"/>
    <property type="molecule type" value="Genomic_DNA"/>
</dbReference>
<evidence type="ECO:0000256" key="1">
    <source>
        <dbReference type="SAM" id="Phobius"/>
    </source>
</evidence>
<accession>A0A9Q1UY09</accession>
<gene>
    <name evidence="2" type="ORF">ADU74_06835</name>
</gene>
<feature type="transmembrane region" description="Helical" evidence="1">
    <location>
        <begin position="35"/>
        <end position="55"/>
    </location>
</feature>
<proteinExistence type="predicted"/>
<reference evidence="2 3" key="1">
    <citation type="submission" date="2015-07" db="EMBL/GenBank/DDBJ databases">
        <title>Draft genome sequences of 17 French Clostridium botulinum group III.</title>
        <authorList>
            <person name="Woudstra C."/>
            <person name="Le Marechal C."/>
            <person name="Souillard R."/>
            <person name="Bayon-Auboyer M.-H."/>
            <person name="Dessouter D."/>
            <person name="Fach P."/>
        </authorList>
    </citation>
    <scope>NUCLEOTIDE SEQUENCE [LARGE SCALE GENOMIC DNA]</scope>
    <source>
        <strain evidence="2 3">12LNRI-CD</strain>
    </source>
</reference>
<evidence type="ECO:0000313" key="2">
    <source>
        <dbReference type="EMBL" id="KOA88180.1"/>
    </source>
</evidence>
<feature type="transmembrane region" description="Helical" evidence="1">
    <location>
        <begin position="6"/>
        <end position="26"/>
    </location>
</feature>
<feature type="transmembrane region" description="Helical" evidence="1">
    <location>
        <begin position="88"/>
        <end position="106"/>
    </location>
</feature>
<feature type="transmembrane region" description="Helical" evidence="1">
    <location>
        <begin position="61"/>
        <end position="81"/>
    </location>
</feature>
<name>A0A9Q1UY09_CLOBO</name>
<protein>
    <submittedName>
        <fullName evidence="2">Uncharacterized protein</fullName>
    </submittedName>
</protein>
<sequence length="108" mass="11908">MALGYLLLLFIVMSAISSVGIVLLYVIKNETIKNILFYCLAMWSMGIACLAAISLPTNFLGHRLINCLLGFISIMAIILKIKDPQKPNIAYIIVTASTLLGMYSLFFS</sequence>
<dbReference type="RefSeq" id="WP_029169506.1">
    <property type="nucleotide sequence ID" value="NZ_LGVO01000048.1"/>
</dbReference>
<organism evidence="2 3">
    <name type="scientific">Clostridium botulinum</name>
    <dbReference type="NCBI Taxonomy" id="1491"/>
    <lineage>
        <taxon>Bacteria</taxon>
        <taxon>Bacillati</taxon>
        <taxon>Bacillota</taxon>
        <taxon>Clostridia</taxon>
        <taxon>Eubacteriales</taxon>
        <taxon>Clostridiaceae</taxon>
        <taxon>Clostridium</taxon>
    </lineage>
</organism>
<keyword evidence="1" id="KW-0812">Transmembrane</keyword>
<keyword evidence="1" id="KW-0472">Membrane</keyword>
<evidence type="ECO:0000313" key="3">
    <source>
        <dbReference type="Proteomes" id="UP000037540"/>
    </source>
</evidence>
<dbReference type="AlphaFoldDB" id="A0A9Q1UY09"/>
<keyword evidence="1" id="KW-1133">Transmembrane helix</keyword>
<dbReference type="Proteomes" id="UP000037540">
    <property type="component" value="Unassembled WGS sequence"/>
</dbReference>